<evidence type="ECO:0000256" key="10">
    <source>
        <dbReference type="PROSITE-ProRule" id="PRU00169"/>
    </source>
</evidence>
<evidence type="ECO:0000313" key="16">
    <source>
        <dbReference type="Proteomes" id="UP001218788"/>
    </source>
</evidence>
<dbReference type="InterPro" id="IPR036097">
    <property type="entry name" value="HisK_dim/P_sf"/>
</dbReference>
<reference evidence="15 16" key="1">
    <citation type="submission" date="2022-10" db="EMBL/GenBank/DDBJ databases">
        <title>Alteromonas sp. chi3 Genome sequencing.</title>
        <authorList>
            <person name="Park S."/>
        </authorList>
    </citation>
    <scope>NUCLEOTIDE SEQUENCE [LARGE SCALE GENOMIC DNA]</scope>
    <source>
        <strain evidence="16">chi3</strain>
    </source>
</reference>
<evidence type="ECO:0000259" key="14">
    <source>
        <dbReference type="PROSITE" id="PS50839"/>
    </source>
</evidence>
<dbReference type="Gene3D" id="1.10.287.130">
    <property type="match status" value="1"/>
</dbReference>
<dbReference type="Gene3D" id="3.30.565.10">
    <property type="entry name" value="Histidine kinase-like ATPase, C-terminal domain"/>
    <property type="match status" value="1"/>
</dbReference>
<evidence type="ECO:0000256" key="5">
    <source>
        <dbReference type="ARBA" id="ARBA00022553"/>
    </source>
</evidence>
<evidence type="ECO:0000256" key="9">
    <source>
        <dbReference type="ARBA" id="ARBA00023136"/>
    </source>
</evidence>
<gene>
    <name evidence="15" type="ORF">OIK42_10475</name>
</gene>
<dbReference type="SMART" id="SM00448">
    <property type="entry name" value="REC"/>
    <property type="match status" value="1"/>
</dbReference>
<feature type="transmembrane region" description="Helical" evidence="11">
    <location>
        <begin position="519"/>
        <end position="542"/>
    </location>
</feature>
<feature type="transmembrane region" description="Helical" evidence="11">
    <location>
        <begin position="20"/>
        <end position="42"/>
    </location>
</feature>
<keyword evidence="16" id="KW-1185">Reference proteome</keyword>
<dbReference type="InterPro" id="IPR004358">
    <property type="entry name" value="Sig_transdc_His_kin-like_C"/>
</dbReference>
<evidence type="ECO:0000256" key="11">
    <source>
        <dbReference type="SAM" id="Phobius"/>
    </source>
</evidence>
<dbReference type="PANTHER" id="PTHR45339">
    <property type="entry name" value="HYBRID SIGNAL TRANSDUCTION HISTIDINE KINASE J"/>
    <property type="match status" value="1"/>
</dbReference>
<evidence type="ECO:0000256" key="4">
    <source>
        <dbReference type="ARBA" id="ARBA00022475"/>
    </source>
</evidence>
<dbReference type="CDD" id="cd16922">
    <property type="entry name" value="HATPase_EvgS-ArcB-TorS-like"/>
    <property type="match status" value="1"/>
</dbReference>
<keyword evidence="4" id="KW-1003">Cell membrane</keyword>
<feature type="transmembrane region" description="Helical" evidence="11">
    <location>
        <begin position="96"/>
        <end position="117"/>
    </location>
</feature>
<keyword evidence="6 11" id="KW-0812">Transmembrane</keyword>
<dbReference type="Pfam" id="PF05231">
    <property type="entry name" value="MASE1"/>
    <property type="match status" value="1"/>
</dbReference>
<dbReference type="EMBL" id="JAQQXP010000001">
    <property type="protein sequence ID" value="MDC8831185.1"/>
    <property type="molecule type" value="Genomic_DNA"/>
</dbReference>
<dbReference type="Pfam" id="PF02518">
    <property type="entry name" value="HATPase_c"/>
    <property type="match status" value="1"/>
</dbReference>
<evidence type="ECO:0000313" key="15">
    <source>
        <dbReference type="EMBL" id="MDC8831185.1"/>
    </source>
</evidence>
<dbReference type="SMART" id="SM00388">
    <property type="entry name" value="HisKA"/>
    <property type="match status" value="1"/>
</dbReference>
<feature type="domain" description="CHASE" evidence="14">
    <location>
        <begin position="343"/>
        <end position="507"/>
    </location>
</feature>
<dbReference type="Pfam" id="PF00512">
    <property type="entry name" value="HisKA"/>
    <property type="match status" value="1"/>
</dbReference>
<dbReference type="InterPro" id="IPR007895">
    <property type="entry name" value="MASE1"/>
</dbReference>
<dbReference type="SMART" id="SM00387">
    <property type="entry name" value="HATPase_c"/>
    <property type="match status" value="1"/>
</dbReference>
<dbReference type="CDD" id="cd00082">
    <property type="entry name" value="HisKA"/>
    <property type="match status" value="1"/>
</dbReference>
<dbReference type="SUPFAM" id="SSF55874">
    <property type="entry name" value="ATPase domain of HSP90 chaperone/DNA topoisomerase II/histidine kinase"/>
    <property type="match status" value="1"/>
</dbReference>
<dbReference type="CDD" id="cd17546">
    <property type="entry name" value="REC_hyHK_CKI1_RcsC-like"/>
    <property type="match status" value="1"/>
</dbReference>
<keyword evidence="8" id="KW-0902">Two-component regulatory system</keyword>
<organism evidence="15 16">
    <name type="scientific">Alteromonas gilva</name>
    <dbReference type="NCBI Taxonomy" id="2987522"/>
    <lineage>
        <taxon>Bacteria</taxon>
        <taxon>Pseudomonadati</taxon>
        <taxon>Pseudomonadota</taxon>
        <taxon>Gammaproteobacteria</taxon>
        <taxon>Alteromonadales</taxon>
        <taxon>Alteromonadaceae</taxon>
        <taxon>Alteromonas/Salinimonas group</taxon>
        <taxon>Alteromonas</taxon>
    </lineage>
</organism>
<dbReference type="PROSITE" id="PS50839">
    <property type="entry name" value="CHASE"/>
    <property type="match status" value="1"/>
</dbReference>
<feature type="domain" description="Response regulatory" evidence="13">
    <location>
        <begin position="861"/>
        <end position="975"/>
    </location>
</feature>
<dbReference type="InterPro" id="IPR011006">
    <property type="entry name" value="CheY-like_superfamily"/>
</dbReference>
<dbReference type="Gene3D" id="3.30.450.350">
    <property type="entry name" value="CHASE domain"/>
    <property type="match status" value="1"/>
</dbReference>
<dbReference type="PROSITE" id="PS50110">
    <property type="entry name" value="RESPONSE_REGULATORY"/>
    <property type="match status" value="1"/>
</dbReference>
<keyword evidence="9 11" id="KW-0472">Membrane</keyword>
<feature type="domain" description="Histidine kinase" evidence="12">
    <location>
        <begin position="594"/>
        <end position="819"/>
    </location>
</feature>
<protein>
    <recommendedName>
        <fullName evidence="3">histidine kinase</fullName>
        <ecNumber evidence="3">2.7.13.3</ecNumber>
    </recommendedName>
</protein>
<dbReference type="SMART" id="SM01079">
    <property type="entry name" value="CHASE"/>
    <property type="match status" value="1"/>
</dbReference>
<dbReference type="Pfam" id="PF03924">
    <property type="entry name" value="CHASE"/>
    <property type="match status" value="1"/>
</dbReference>
<comment type="catalytic activity">
    <reaction evidence="1">
        <text>ATP + protein L-histidine = ADP + protein N-phospho-L-histidine.</text>
        <dbReference type="EC" id="2.7.13.3"/>
    </reaction>
</comment>
<dbReference type="SUPFAM" id="SSF47384">
    <property type="entry name" value="Homodimeric domain of signal transducing histidine kinase"/>
    <property type="match status" value="1"/>
</dbReference>
<dbReference type="SUPFAM" id="SSF52172">
    <property type="entry name" value="CheY-like"/>
    <property type="match status" value="1"/>
</dbReference>
<evidence type="ECO:0000256" key="1">
    <source>
        <dbReference type="ARBA" id="ARBA00000085"/>
    </source>
</evidence>
<evidence type="ECO:0000256" key="2">
    <source>
        <dbReference type="ARBA" id="ARBA00004651"/>
    </source>
</evidence>
<sequence length="980" mass="107751">MTDKNRNFIRETNETSGMWLTCKVIFFTAIGYAALGYIGQLVSVPPSYVTVIWPAAGLALASTLCFGFRALPGIFIGSVAINVYIRIVTGGGEGSFLTPLLLGFCPTLQALGGYLLVKRFIGLPVSYRSPAVIFRFLLLGGVVSTVISASLSTTVLWAYSALSNEMLLTTGLNWWAGDAIGVVFTLPWLLALFPRLAGSQFPGGRFVLLSLCGFSMSALVFCLMVLNEERTQQASEFANNANIQARNLETSIRNVSNTLYSVAGFVKTQPALTPQQFATFSQDILQATPELYALSWNIRLTGSELPRLAQWLTPHYQALERDFAFTITQNAEDGKQEPVQPRPLHVVISFIAPLGISDQALGYDVYSQSSRQQALKLAWEAQTLYPTTPVELVQATDDHLGVLLFLPVEGERELPFSSGYTTGVISISKLMSLAFSNNLLEGNGVLLTDPQASSNAILYSKNLTQREQQLLLSEGTMPADRDFYHSAQFPLLAQYRIAIGARHWTMTVVNNTAFIYQPWGVHLLLASAALFAGLLGWFMIVVAGNTNEIEDKVNQRTRELSLANQRLVASERRQKEAMLEAEKSNQAKSAFLANMSHEIRTPMNAILGLSRLGLKHADVQQAQDKFSKIHQAGELLLSILNDILDFSKIEANKLELDVHPFLLTEIIGQIDDLFRTQAESKHLELSIRFGKIHSPYLLGDSLRIRQILANLVSNAIKFTHQGSICVLVEQQPLNESHGEDQIMLIWHVTDTGIGMTESQQQRLFDAFSQADSSISRVYGGSGLGMTISLRLAEAMNGQIKVSSEVNKGSTFTFSLPLATTDADNLHQHKHAQQGVNTYQTAPYKTATLSKETTTAADIKGHILLVEDNPINQEIANEQLTSLGLKVTLADNGQQALDKLSRQSFDLILMDVQMPVMDGYTATRHIRDMGNNVPIVALTAAAMIEDKQKAIASGMNDHLSKPFKESEILQVLASWLPESSV</sequence>
<dbReference type="Proteomes" id="UP001218788">
    <property type="component" value="Unassembled WGS sequence"/>
</dbReference>
<dbReference type="InterPro" id="IPR006189">
    <property type="entry name" value="CHASE_dom"/>
</dbReference>
<accession>A0ABT5L2B9</accession>
<dbReference type="Gene3D" id="3.40.50.2300">
    <property type="match status" value="1"/>
</dbReference>
<dbReference type="InterPro" id="IPR003661">
    <property type="entry name" value="HisK_dim/P_dom"/>
</dbReference>
<feature type="transmembrane region" description="Helical" evidence="11">
    <location>
        <begin position="206"/>
        <end position="226"/>
    </location>
</feature>
<dbReference type="RefSeq" id="WP_273640338.1">
    <property type="nucleotide sequence ID" value="NZ_JAQQXP010000001.1"/>
</dbReference>
<dbReference type="PROSITE" id="PS50109">
    <property type="entry name" value="HIS_KIN"/>
    <property type="match status" value="1"/>
</dbReference>
<feature type="modified residue" description="4-aspartylphosphate" evidence="10">
    <location>
        <position position="910"/>
    </location>
</feature>
<name>A0ABT5L2B9_9ALTE</name>
<evidence type="ECO:0000256" key="7">
    <source>
        <dbReference type="ARBA" id="ARBA00022989"/>
    </source>
</evidence>
<evidence type="ECO:0000259" key="13">
    <source>
        <dbReference type="PROSITE" id="PS50110"/>
    </source>
</evidence>
<dbReference type="PRINTS" id="PR00344">
    <property type="entry name" value="BCTRLSENSOR"/>
</dbReference>
<proteinExistence type="predicted"/>
<comment type="caution">
    <text evidence="15">The sequence shown here is derived from an EMBL/GenBank/DDBJ whole genome shotgun (WGS) entry which is preliminary data.</text>
</comment>
<feature type="transmembrane region" description="Helical" evidence="11">
    <location>
        <begin position="172"/>
        <end position="194"/>
    </location>
</feature>
<evidence type="ECO:0000256" key="6">
    <source>
        <dbReference type="ARBA" id="ARBA00022692"/>
    </source>
</evidence>
<keyword evidence="5 10" id="KW-0597">Phosphoprotein</keyword>
<dbReference type="PANTHER" id="PTHR45339:SF1">
    <property type="entry name" value="HYBRID SIGNAL TRANSDUCTION HISTIDINE KINASE J"/>
    <property type="match status" value="1"/>
</dbReference>
<evidence type="ECO:0000256" key="3">
    <source>
        <dbReference type="ARBA" id="ARBA00012438"/>
    </source>
</evidence>
<evidence type="ECO:0000256" key="8">
    <source>
        <dbReference type="ARBA" id="ARBA00023012"/>
    </source>
</evidence>
<feature type="transmembrane region" description="Helical" evidence="11">
    <location>
        <begin position="73"/>
        <end position="90"/>
    </location>
</feature>
<keyword evidence="7 11" id="KW-1133">Transmembrane helix</keyword>
<feature type="transmembrane region" description="Helical" evidence="11">
    <location>
        <begin position="137"/>
        <end position="160"/>
    </location>
</feature>
<dbReference type="Pfam" id="PF00072">
    <property type="entry name" value="Response_reg"/>
    <property type="match status" value="1"/>
</dbReference>
<dbReference type="InterPro" id="IPR005467">
    <property type="entry name" value="His_kinase_dom"/>
</dbReference>
<dbReference type="InterPro" id="IPR001789">
    <property type="entry name" value="Sig_transdc_resp-reg_receiver"/>
</dbReference>
<dbReference type="InterPro" id="IPR003594">
    <property type="entry name" value="HATPase_dom"/>
</dbReference>
<comment type="subcellular location">
    <subcellularLocation>
        <location evidence="2">Cell membrane</location>
        <topology evidence="2">Multi-pass membrane protein</topology>
    </subcellularLocation>
</comment>
<evidence type="ECO:0000259" key="12">
    <source>
        <dbReference type="PROSITE" id="PS50109"/>
    </source>
</evidence>
<dbReference type="InterPro" id="IPR036890">
    <property type="entry name" value="HATPase_C_sf"/>
</dbReference>
<dbReference type="InterPro" id="IPR042240">
    <property type="entry name" value="CHASE_sf"/>
</dbReference>
<dbReference type="EC" id="2.7.13.3" evidence="3"/>